<dbReference type="Pfam" id="PF00440">
    <property type="entry name" value="TetR_N"/>
    <property type="match status" value="1"/>
</dbReference>
<proteinExistence type="predicted"/>
<dbReference type="InterPro" id="IPR025996">
    <property type="entry name" value="MT1864/Rv1816-like_C"/>
</dbReference>
<evidence type="ECO:0000256" key="2">
    <source>
        <dbReference type="ARBA" id="ARBA00023125"/>
    </source>
</evidence>
<evidence type="ECO:0000256" key="1">
    <source>
        <dbReference type="ARBA" id="ARBA00023015"/>
    </source>
</evidence>
<dbReference type="SUPFAM" id="SSF46689">
    <property type="entry name" value="Homeodomain-like"/>
    <property type="match status" value="1"/>
</dbReference>
<feature type="DNA-binding region" description="H-T-H motif" evidence="4">
    <location>
        <begin position="35"/>
        <end position="54"/>
    </location>
</feature>
<dbReference type="Gene3D" id="1.10.357.10">
    <property type="entry name" value="Tetracycline Repressor, domain 2"/>
    <property type="match status" value="1"/>
</dbReference>
<dbReference type="EMBL" id="BAAANY010000002">
    <property type="protein sequence ID" value="GAA1660215.1"/>
    <property type="molecule type" value="Genomic_DNA"/>
</dbReference>
<keyword evidence="3" id="KW-0804">Transcription</keyword>
<dbReference type="PROSITE" id="PS50977">
    <property type="entry name" value="HTH_TETR_2"/>
    <property type="match status" value="1"/>
</dbReference>
<dbReference type="InterPro" id="IPR036271">
    <property type="entry name" value="Tet_transcr_reg_TetR-rel_C_sf"/>
</dbReference>
<keyword evidence="2 4" id="KW-0238">DNA-binding</keyword>
<evidence type="ECO:0000256" key="4">
    <source>
        <dbReference type="PROSITE-ProRule" id="PRU00335"/>
    </source>
</evidence>
<evidence type="ECO:0000313" key="6">
    <source>
        <dbReference type="EMBL" id="GAA1660215.1"/>
    </source>
</evidence>
<dbReference type="SUPFAM" id="SSF48498">
    <property type="entry name" value="Tetracyclin repressor-like, C-terminal domain"/>
    <property type="match status" value="1"/>
</dbReference>
<gene>
    <name evidence="6" type="ORF">GCM10009765_07040</name>
</gene>
<dbReference type="InterPro" id="IPR001647">
    <property type="entry name" value="HTH_TetR"/>
</dbReference>
<feature type="domain" description="HTH tetR-type" evidence="5">
    <location>
        <begin position="12"/>
        <end position="72"/>
    </location>
</feature>
<protein>
    <submittedName>
        <fullName evidence="6">TetR/AcrR family transcriptional regulator</fullName>
    </submittedName>
</protein>
<evidence type="ECO:0000313" key="7">
    <source>
        <dbReference type="Proteomes" id="UP001500618"/>
    </source>
</evidence>
<evidence type="ECO:0000259" key="5">
    <source>
        <dbReference type="PROSITE" id="PS50977"/>
    </source>
</evidence>
<organism evidence="6 7">
    <name type="scientific">Fodinicola feengrottensis</name>
    <dbReference type="NCBI Taxonomy" id="435914"/>
    <lineage>
        <taxon>Bacteria</taxon>
        <taxon>Bacillati</taxon>
        <taxon>Actinomycetota</taxon>
        <taxon>Actinomycetes</taxon>
        <taxon>Mycobacteriales</taxon>
        <taxon>Fodinicola</taxon>
    </lineage>
</organism>
<comment type="caution">
    <text evidence="6">The sequence shown here is derived from an EMBL/GenBank/DDBJ whole genome shotgun (WGS) entry which is preliminary data.</text>
</comment>
<reference evidence="6 7" key="1">
    <citation type="journal article" date="2019" name="Int. J. Syst. Evol. Microbiol.">
        <title>The Global Catalogue of Microorganisms (GCM) 10K type strain sequencing project: providing services to taxonomists for standard genome sequencing and annotation.</title>
        <authorList>
            <consortium name="The Broad Institute Genomics Platform"/>
            <consortium name="The Broad Institute Genome Sequencing Center for Infectious Disease"/>
            <person name="Wu L."/>
            <person name="Ma J."/>
        </authorList>
    </citation>
    <scope>NUCLEOTIDE SEQUENCE [LARGE SCALE GENOMIC DNA]</scope>
    <source>
        <strain evidence="6 7">JCM 14718</strain>
    </source>
</reference>
<dbReference type="PANTHER" id="PTHR30055">
    <property type="entry name" value="HTH-TYPE TRANSCRIPTIONAL REGULATOR RUTR"/>
    <property type="match status" value="1"/>
</dbReference>
<keyword evidence="1" id="KW-0805">Transcription regulation</keyword>
<sequence length="194" mass="21161">MIVTGVQPYHHGDLRRVLIDHAVAAIAENGFERLSLRDLARRANVSHAAPAYHFTDRTGLLTAVAAQGYRLLGDELDEILRETNSFLEVGVGYVRFAVAHPAHFDVMFRPALYRDDPDLAEQRDRTMAILRAGAGTVDLAAATGQSTKDSEAAGLAGWFFCHGLVTLYRSEVLAANSPAELETLARRAANVLFS</sequence>
<dbReference type="Proteomes" id="UP001500618">
    <property type="component" value="Unassembled WGS sequence"/>
</dbReference>
<dbReference type="Pfam" id="PF13305">
    <property type="entry name" value="TetR_C_33"/>
    <property type="match status" value="1"/>
</dbReference>
<accession>A0ABN2FV17</accession>
<keyword evidence="7" id="KW-1185">Reference proteome</keyword>
<name>A0ABN2FV17_9ACTN</name>
<dbReference type="PANTHER" id="PTHR30055:SF220">
    <property type="entry name" value="TETR-FAMILY REGULATORY PROTEIN"/>
    <property type="match status" value="1"/>
</dbReference>
<evidence type="ECO:0000256" key="3">
    <source>
        <dbReference type="ARBA" id="ARBA00023163"/>
    </source>
</evidence>
<dbReference type="InterPro" id="IPR050109">
    <property type="entry name" value="HTH-type_TetR-like_transc_reg"/>
</dbReference>
<dbReference type="InterPro" id="IPR009057">
    <property type="entry name" value="Homeodomain-like_sf"/>
</dbReference>